<feature type="domain" description="Late embryogenesis abundant protein LEA-2 subgroup" evidence="1">
    <location>
        <begin position="54"/>
        <end position="142"/>
    </location>
</feature>
<dbReference type="EMBL" id="STFF01000011">
    <property type="protein sequence ID" value="THU32529.1"/>
    <property type="molecule type" value="Genomic_DNA"/>
</dbReference>
<dbReference type="RefSeq" id="WP_136580371.1">
    <property type="nucleotide sequence ID" value="NZ_STFF01000011.1"/>
</dbReference>
<accession>A0A4S8HEG6</accession>
<evidence type="ECO:0000259" key="1">
    <source>
        <dbReference type="Pfam" id="PF03168"/>
    </source>
</evidence>
<dbReference type="Gene3D" id="2.60.40.1820">
    <property type="match status" value="1"/>
</dbReference>
<organism evidence="2 3">
    <name type="scientific">Niastella caeni</name>
    <dbReference type="NCBI Taxonomy" id="2569763"/>
    <lineage>
        <taxon>Bacteria</taxon>
        <taxon>Pseudomonadati</taxon>
        <taxon>Bacteroidota</taxon>
        <taxon>Chitinophagia</taxon>
        <taxon>Chitinophagales</taxon>
        <taxon>Chitinophagaceae</taxon>
        <taxon>Niastella</taxon>
    </lineage>
</organism>
<dbReference type="Pfam" id="PF03168">
    <property type="entry name" value="LEA_2"/>
    <property type="match status" value="1"/>
</dbReference>
<reference evidence="2 3" key="1">
    <citation type="submission" date="2019-04" db="EMBL/GenBank/DDBJ databases">
        <title>Niastella caeni sp. nov., isolated from activated sludge.</title>
        <authorList>
            <person name="Sheng M."/>
        </authorList>
    </citation>
    <scope>NUCLEOTIDE SEQUENCE [LARGE SCALE GENOMIC DNA]</scope>
    <source>
        <strain evidence="2 3">HX-2-15</strain>
    </source>
</reference>
<dbReference type="AlphaFoldDB" id="A0A4S8HEG6"/>
<dbReference type="PROSITE" id="PS51257">
    <property type="entry name" value="PROKAR_LIPOPROTEIN"/>
    <property type="match status" value="1"/>
</dbReference>
<keyword evidence="3" id="KW-1185">Reference proteome</keyword>
<dbReference type="OrthoDB" id="766446at2"/>
<comment type="caution">
    <text evidence="2">The sequence shown here is derived from an EMBL/GenBank/DDBJ whole genome shotgun (WGS) entry which is preliminary data.</text>
</comment>
<evidence type="ECO:0000313" key="2">
    <source>
        <dbReference type="EMBL" id="THU32529.1"/>
    </source>
</evidence>
<evidence type="ECO:0000313" key="3">
    <source>
        <dbReference type="Proteomes" id="UP000306918"/>
    </source>
</evidence>
<name>A0A4S8HEG6_9BACT</name>
<dbReference type="Proteomes" id="UP000306918">
    <property type="component" value="Unassembled WGS sequence"/>
</dbReference>
<protein>
    <recommendedName>
        <fullName evidence="1">Late embryogenesis abundant protein LEA-2 subgroup domain-containing protein</fullName>
    </recommendedName>
</protein>
<proteinExistence type="predicted"/>
<dbReference type="SUPFAM" id="SSF117070">
    <property type="entry name" value="LEA14-like"/>
    <property type="match status" value="1"/>
</dbReference>
<gene>
    <name evidence="2" type="ORF">FAM09_27450</name>
</gene>
<sequence>MKFTLTLLSAFVLIFSACKSTGEVREPEFRDIGNVRFIETGVLKTTVGANMIYYNPNNFGIKLSAARGDVYVDNAYFGSFVLDQEIQVKKNAEFMLPVTIKIDNLGAIKNHTEIYKKKEALVRIEGRAFVRKSGLSKEIPIRYEQKQDLDKLRVLVSR</sequence>
<dbReference type="InterPro" id="IPR004864">
    <property type="entry name" value="LEA_2"/>
</dbReference>